<dbReference type="FunFam" id="3.40.50.620:FF:000001">
    <property type="entry name" value="GMP synthase [glutamine-hydrolyzing]"/>
    <property type="match status" value="1"/>
</dbReference>
<dbReference type="RefSeq" id="WP_062419638.1">
    <property type="nucleotide sequence ID" value="NZ_BBXZ01000173.1"/>
</dbReference>
<evidence type="ECO:0000256" key="8">
    <source>
        <dbReference type="ARBA" id="ARBA00022962"/>
    </source>
</evidence>
<dbReference type="GO" id="GO:0005829">
    <property type="term" value="C:cytosol"/>
    <property type="evidence" value="ECO:0007669"/>
    <property type="project" value="TreeGrafter"/>
</dbReference>
<keyword evidence="8 9" id="KW-0315">Glutamine amidotransferase</keyword>
<comment type="pathway">
    <text evidence="2 9">Purine metabolism; GMP biosynthesis; GMP from XMP (L-Gln route): step 1/1.</text>
</comment>
<evidence type="ECO:0000256" key="9">
    <source>
        <dbReference type="HAMAP-Rule" id="MF_00344"/>
    </source>
</evidence>
<comment type="catalytic activity">
    <reaction evidence="9">
        <text>XMP + L-glutamine + ATP + H2O = GMP + L-glutamate + AMP + diphosphate + 2 H(+)</text>
        <dbReference type="Rhea" id="RHEA:11680"/>
        <dbReference type="ChEBI" id="CHEBI:15377"/>
        <dbReference type="ChEBI" id="CHEBI:15378"/>
        <dbReference type="ChEBI" id="CHEBI:29985"/>
        <dbReference type="ChEBI" id="CHEBI:30616"/>
        <dbReference type="ChEBI" id="CHEBI:33019"/>
        <dbReference type="ChEBI" id="CHEBI:57464"/>
        <dbReference type="ChEBI" id="CHEBI:58115"/>
        <dbReference type="ChEBI" id="CHEBI:58359"/>
        <dbReference type="ChEBI" id="CHEBI:456215"/>
        <dbReference type="EC" id="6.3.5.2"/>
    </reaction>
</comment>
<dbReference type="Pfam" id="PF00958">
    <property type="entry name" value="GMP_synt_C"/>
    <property type="match status" value="1"/>
</dbReference>
<name>A0A0M9U343_9CHLR</name>
<dbReference type="NCBIfam" id="TIGR00884">
    <property type="entry name" value="guaA_Cterm"/>
    <property type="match status" value="1"/>
</dbReference>
<dbReference type="InterPro" id="IPR001674">
    <property type="entry name" value="GMP_synth_C"/>
</dbReference>
<evidence type="ECO:0000313" key="14">
    <source>
        <dbReference type="Proteomes" id="UP000050501"/>
    </source>
</evidence>
<dbReference type="Pfam" id="PF00117">
    <property type="entry name" value="GATase"/>
    <property type="match status" value="1"/>
</dbReference>
<evidence type="ECO:0000256" key="10">
    <source>
        <dbReference type="PROSITE-ProRule" id="PRU00886"/>
    </source>
</evidence>
<dbReference type="PROSITE" id="PS51273">
    <property type="entry name" value="GATASE_TYPE_1"/>
    <property type="match status" value="1"/>
</dbReference>
<dbReference type="InterPro" id="IPR017926">
    <property type="entry name" value="GATASE"/>
</dbReference>
<feature type="binding site" evidence="10">
    <location>
        <begin position="220"/>
        <end position="226"/>
    </location>
    <ligand>
        <name>ATP</name>
        <dbReference type="ChEBI" id="CHEBI:30616"/>
    </ligand>
</feature>
<dbReference type="Gene3D" id="3.40.50.880">
    <property type="match status" value="1"/>
</dbReference>
<feature type="active site" evidence="9">
    <location>
        <position position="166"/>
    </location>
</feature>
<dbReference type="STRING" id="229921.ADN01_10300"/>
<dbReference type="FunFam" id="3.30.300.10:FF:000002">
    <property type="entry name" value="GMP synthase [glutamine-hydrolyzing]"/>
    <property type="match status" value="1"/>
</dbReference>
<evidence type="ECO:0000256" key="2">
    <source>
        <dbReference type="ARBA" id="ARBA00005153"/>
    </source>
</evidence>
<dbReference type="InterPro" id="IPR025777">
    <property type="entry name" value="GMPS_ATP_PPase_dom"/>
</dbReference>
<dbReference type="FunFam" id="3.40.50.880:FF:000001">
    <property type="entry name" value="GMP synthase [glutamine-hydrolyzing]"/>
    <property type="match status" value="1"/>
</dbReference>
<dbReference type="SUPFAM" id="SSF52317">
    <property type="entry name" value="Class I glutamine amidotransferase-like"/>
    <property type="match status" value="1"/>
</dbReference>
<dbReference type="SUPFAM" id="SSF52402">
    <property type="entry name" value="Adenine nucleotide alpha hydrolases-like"/>
    <property type="match status" value="1"/>
</dbReference>
<evidence type="ECO:0000256" key="6">
    <source>
        <dbReference type="ARBA" id="ARBA00022755"/>
    </source>
</evidence>
<protein>
    <recommendedName>
        <fullName evidence="9">GMP synthase [glutamine-hydrolyzing]</fullName>
        <ecNumber evidence="9">6.3.5.2</ecNumber>
    </recommendedName>
    <alternativeName>
        <fullName evidence="9">GMP synthetase</fullName>
    </alternativeName>
    <alternativeName>
        <fullName evidence="9">Glutamine amidotransferase</fullName>
    </alternativeName>
</protein>
<feature type="domain" description="GMPS ATP-PPase" evidence="11">
    <location>
        <begin position="193"/>
        <end position="385"/>
    </location>
</feature>
<dbReference type="PANTHER" id="PTHR11922:SF2">
    <property type="entry name" value="GMP SYNTHASE [GLUTAMINE-HYDROLYZING]"/>
    <property type="match status" value="1"/>
</dbReference>
<dbReference type="NCBIfam" id="NF000848">
    <property type="entry name" value="PRK00074.1"/>
    <property type="match status" value="1"/>
</dbReference>
<dbReference type="PRINTS" id="PR00097">
    <property type="entry name" value="ANTSNTHASEII"/>
</dbReference>
<evidence type="ECO:0000256" key="4">
    <source>
        <dbReference type="ARBA" id="ARBA00022741"/>
    </source>
</evidence>
<comment type="function">
    <text evidence="1 9">Catalyzes the synthesis of GMP from XMP.</text>
</comment>
<dbReference type="CDD" id="cd01997">
    <property type="entry name" value="GMP_synthase_C"/>
    <property type="match status" value="1"/>
</dbReference>
<dbReference type="PRINTS" id="PR00096">
    <property type="entry name" value="GATASE"/>
</dbReference>
<dbReference type="EC" id="6.3.5.2" evidence="9"/>
<organism evidence="12">
    <name type="scientific">Levilinea saccharolytica</name>
    <dbReference type="NCBI Taxonomy" id="229921"/>
    <lineage>
        <taxon>Bacteria</taxon>
        <taxon>Bacillati</taxon>
        <taxon>Chloroflexota</taxon>
        <taxon>Anaerolineae</taxon>
        <taxon>Anaerolineales</taxon>
        <taxon>Anaerolineaceae</taxon>
        <taxon>Levilinea</taxon>
    </lineage>
</organism>
<dbReference type="PATRIC" id="fig|229921.5.peg.462"/>
<dbReference type="CDD" id="cd01742">
    <property type="entry name" value="GATase1_GMP_Synthase"/>
    <property type="match status" value="1"/>
</dbReference>
<keyword evidence="4 9" id="KW-0547">Nucleotide-binding</keyword>
<dbReference type="PANTHER" id="PTHR11922">
    <property type="entry name" value="GMP SYNTHASE-RELATED"/>
    <property type="match status" value="1"/>
</dbReference>
<dbReference type="InterPro" id="IPR014729">
    <property type="entry name" value="Rossmann-like_a/b/a_fold"/>
</dbReference>
<evidence type="ECO:0000256" key="1">
    <source>
        <dbReference type="ARBA" id="ARBA00002332"/>
    </source>
</evidence>
<keyword evidence="6 9" id="KW-0658">Purine biosynthesis</keyword>
<gene>
    <name evidence="9 13" type="primary">guaA</name>
    <name evidence="13" type="ORF">ADN01_10300</name>
    <name evidence="12" type="ORF">LSAC_03252</name>
</gene>
<evidence type="ECO:0000313" key="13">
    <source>
        <dbReference type="EMBL" id="KPL80881.1"/>
    </source>
</evidence>
<dbReference type="Gene3D" id="3.40.50.620">
    <property type="entry name" value="HUPs"/>
    <property type="match status" value="1"/>
</dbReference>
<dbReference type="Proteomes" id="UP000050501">
    <property type="component" value="Unassembled WGS sequence"/>
</dbReference>
<evidence type="ECO:0000256" key="7">
    <source>
        <dbReference type="ARBA" id="ARBA00022840"/>
    </source>
</evidence>
<accession>A0A0M9U343</accession>
<dbReference type="AlphaFoldDB" id="A0A0M9U343"/>
<dbReference type="NCBIfam" id="TIGR00888">
    <property type="entry name" value="guaA_Nterm"/>
    <property type="match status" value="1"/>
</dbReference>
<evidence type="ECO:0000259" key="11">
    <source>
        <dbReference type="PROSITE" id="PS51553"/>
    </source>
</evidence>
<dbReference type="SUPFAM" id="SSF54810">
    <property type="entry name" value="GMP synthetase C-terminal dimerisation domain"/>
    <property type="match status" value="1"/>
</dbReference>
<dbReference type="InterPro" id="IPR022955">
    <property type="entry name" value="GMP_synthase"/>
</dbReference>
<evidence type="ECO:0000256" key="5">
    <source>
        <dbReference type="ARBA" id="ARBA00022749"/>
    </source>
</evidence>
<feature type="active site" description="Nucleophile" evidence="9">
    <location>
        <position position="81"/>
    </location>
</feature>
<keyword evidence="5 9" id="KW-0332">GMP biosynthesis</keyword>
<dbReference type="InterPro" id="IPR029062">
    <property type="entry name" value="Class_I_gatase-like"/>
</dbReference>
<feature type="active site" evidence="9">
    <location>
        <position position="168"/>
    </location>
</feature>
<comment type="subunit">
    <text evidence="9">Homodimer.</text>
</comment>
<dbReference type="Gene3D" id="3.30.300.10">
    <property type="match status" value="1"/>
</dbReference>
<evidence type="ECO:0000313" key="12">
    <source>
        <dbReference type="EMBL" id="GAP19350.1"/>
    </source>
</evidence>
<keyword evidence="7 9" id="KW-0067">ATP-binding</keyword>
<dbReference type="UniPathway" id="UPA00189">
    <property type="reaction ID" value="UER00296"/>
</dbReference>
<sequence>MPDAIAILDFGSQYAQLIARRVRELHVYCELFPWDAPQAQMDAIQPKGYILSGGPNSVYDAGAPAIPNFILESGLPVLGICYGMQTLTHALGGRVAASQEREYGPAEIETVLPNPLLPSGRQRVWMSHGDRIESAPAGFQILAASPNSPAAAMGDVAARRYGVQFHPEVHHTPGGLEVLRNFVVGICGAQPDWTPESIITQAVERVRTQAGGQRVLTAVSGGVDSSVATALAHRAVGEQLTAVFVDNGLLRMGEREQVRAAFEGTLGPRLVVVDAADTFLRALRGVTEPEAKRRIIGETFIRVFEHEARKLGEVPFLVQGTIYPDVVESSAPDRNKAARIKTHHNVGGLPEGLTFRLIEPLRYLFKDEVRAVGQALGLPAGLIWRQPFPGPGLAVRCLGEVTAERLEILRQADAVFTDELGRAGMLNQKEREAGGIAQAFAVLLPVYSVGVMGDQRTYHETAALRAVTTEDFMTADWARLPYELLARVSSRIVNEVKGVNRVVYDVTSKPPATIEWE</sequence>
<dbReference type="PROSITE" id="PS51553">
    <property type="entry name" value="GMPS_ATP_PPASE"/>
    <property type="match status" value="1"/>
</dbReference>
<proteinExistence type="inferred from homology"/>
<dbReference type="InterPro" id="IPR004739">
    <property type="entry name" value="GMP_synth_GATase"/>
</dbReference>
<keyword evidence="14" id="KW-1185">Reference proteome</keyword>
<dbReference type="GO" id="GO:0003921">
    <property type="term" value="F:GMP synthase activity"/>
    <property type="evidence" value="ECO:0007669"/>
    <property type="project" value="InterPro"/>
</dbReference>
<dbReference type="EMBL" id="LGCM01000038">
    <property type="protein sequence ID" value="KPL80881.1"/>
    <property type="molecule type" value="Genomic_DNA"/>
</dbReference>
<evidence type="ECO:0000256" key="3">
    <source>
        <dbReference type="ARBA" id="ARBA00022598"/>
    </source>
</evidence>
<dbReference type="GO" id="GO:0005524">
    <property type="term" value="F:ATP binding"/>
    <property type="evidence" value="ECO:0007669"/>
    <property type="project" value="UniProtKB-UniRule"/>
</dbReference>
<dbReference type="EMBL" id="DF967975">
    <property type="protein sequence ID" value="GAP19350.1"/>
    <property type="molecule type" value="Genomic_DNA"/>
</dbReference>
<reference evidence="12" key="1">
    <citation type="journal article" date="2015" name="Genome Announc.">
        <title>Draft Genome Sequences of Anaerolinea thermolimosa IMO-1, Bellilinea caldifistulae GOMI-1, Leptolinea tardivitalis YMTK-2, Levilinea saccharolytica KIBI-1, Longilinea arvoryzae KOME-1, Previously Described as Members of the Class Anaerolineae (Chloroflexi).</title>
        <authorList>
            <person name="Matsuura N."/>
            <person name="Tourlousse M.D."/>
            <person name="Ohashi A."/>
            <person name="Hugenholtz P."/>
            <person name="Sekiguchi Y."/>
        </authorList>
    </citation>
    <scope>NUCLEOTIDE SEQUENCE</scope>
    <source>
        <strain evidence="12">KIBI-1</strain>
    </source>
</reference>
<reference evidence="13 14" key="2">
    <citation type="submission" date="2015-07" db="EMBL/GenBank/DDBJ databases">
        <title>Genome sequence of Levilinea saccharolytica DSM 16555.</title>
        <authorList>
            <person name="Hemp J."/>
            <person name="Ward L.M."/>
            <person name="Pace L.A."/>
            <person name="Fischer W.W."/>
        </authorList>
    </citation>
    <scope>NUCLEOTIDE SEQUENCE [LARGE SCALE GENOMIC DNA]</scope>
    <source>
        <strain evidence="13 14">KIBI-1</strain>
    </source>
</reference>
<dbReference type="HAMAP" id="MF_00344">
    <property type="entry name" value="GMP_synthase"/>
    <property type="match status" value="1"/>
</dbReference>
<keyword evidence="3 9" id="KW-0436">Ligase</keyword>